<dbReference type="InterPro" id="IPR006594">
    <property type="entry name" value="LisH"/>
</dbReference>
<organism evidence="2 3">
    <name type="scientific">Euroglyphus maynei</name>
    <name type="common">Mayne's house dust mite</name>
    <dbReference type="NCBI Taxonomy" id="6958"/>
    <lineage>
        <taxon>Eukaryota</taxon>
        <taxon>Metazoa</taxon>
        <taxon>Ecdysozoa</taxon>
        <taxon>Arthropoda</taxon>
        <taxon>Chelicerata</taxon>
        <taxon>Arachnida</taxon>
        <taxon>Acari</taxon>
        <taxon>Acariformes</taxon>
        <taxon>Sarcoptiformes</taxon>
        <taxon>Astigmata</taxon>
        <taxon>Psoroptidia</taxon>
        <taxon>Analgoidea</taxon>
        <taxon>Pyroglyphidae</taxon>
        <taxon>Pyroglyphinae</taxon>
        <taxon>Euroglyphus</taxon>
    </lineage>
</organism>
<evidence type="ECO:0000313" key="2">
    <source>
        <dbReference type="EMBL" id="OTF81269.1"/>
    </source>
</evidence>
<sequence length="113" mass="13316">MSQNLDEWIANINKMNIKRSEINLLIMEYLISEGCKEAAESFKTEANIEFDMKENEETEEQIDRRIAVRSAIESGKIQTALELINSYYPELIDNHRHLYFKLQVCIHILCNQH</sequence>
<dbReference type="Pfam" id="PF08513">
    <property type="entry name" value="LisH"/>
    <property type="match status" value="1"/>
</dbReference>
<accession>A0A1Y3BK00</accession>
<dbReference type="PANTHER" id="PTHR12864">
    <property type="entry name" value="RAN BINDING PROTEIN 9-RELATED"/>
    <property type="match status" value="1"/>
</dbReference>
<proteinExistence type="predicted"/>
<dbReference type="PROSITE" id="PS50897">
    <property type="entry name" value="CTLH"/>
    <property type="match status" value="1"/>
</dbReference>
<dbReference type="SMART" id="SM00667">
    <property type="entry name" value="LisH"/>
    <property type="match status" value="1"/>
</dbReference>
<dbReference type="PROSITE" id="PS50896">
    <property type="entry name" value="LISH"/>
    <property type="match status" value="1"/>
</dbReference>
<evidence type="ECO:0000313" key="3">
    <source>
        <dbReference type="Proteomes" id="UP000194236"/>
    </source>
</evidence>
<gene>
    <name evidence="2" type="ORF">BLA29_006537</name>
</gene>
<dbReference type="Pfam" id="PF10607">
    <property type="entry name" value="CTLH"/>
    <property type="match status" value="1"/>
</dbReference>
<dbReference type="Gene3D" id="1.20.960.30">
    <property type="match status" value="1"/>
</dbReference>
<dbReference type="InterPro" id="IPR006595">
    <property type="entry name" value="CTLH_C"/>
</dbReference>
<dbReference type="EMBL" id="MUJZ01014465">
    <property type="protein sequence ID" value="OTF81269.1"/>
    <property type="molecule type" value="Genomic_DNA"/>
</dbReference>
<name>A0A1Y3BK00_EURMA</name>
<protein>
    <submittedName>
        <fullName evidence="2">C20orf11-like protein</fullName>
    </submittedName>
</protein>
<dbReference type="OrthoDB" id="2415936at2759"/>
<evidence type="ECO:0000259" key="1">
    <source>
        <dbReference type="PROSITE" id="PS50897"/>
    </source>
</evidence>
<dbReference type="Proteomes" id="UP000194236">
    <property type="component" value="Unassembled WGS sequence"/>
</dbReference>
<feature type="domain" description="CTLH" evidence="1">
    <location>
        <begin position="61"/>
        <end position="103"/>
    </location>
</feature>
<dbReference type="AlphaFoldDB" id="A0A1Y3BK00"/>
<keyword evidence="3" id="KW-1185">Reference proteome</keyword>
<dbReference type="InterPro" id="IPR050618">
    <property type="entry name" value="Ubq-SigPath_Reg"/>
</dbReference>
<dbReference type="InterPro" id="IPR024964">
    <property type="entry name" value="CTLH/CRA"/>
</dbReference>
<reference evidence="2 3" key="1">
    <citation type="submission" date="2017-03" db="EMBL/GenBank/DDBJ databases">
        <title>Genome Survey of Euroglyphus maynei.</title>
        <authorList>
            <person name="Arlian L.G."/>
            <person name="Morgan M.S."/>
            <person name="Rider S.D."/>
        </authorList>
    </citation>
    <scope>NUCLEOTIDE SEQUENCE [LARGE SCALE GENOMIC DNA]</scope>
    <source>
        <strain evidence="2">Arlian Lab</strain>
        <tissue evidence="2">Whole body</tissue>
    </source>
</reference>
<comment type="caution">
    <text evidence="2">The sequence shown here is derived from an EMBL/GenBank/DDBJ whole genome shotgun (WGS) entry which is preliminary data.</text>
</comment>